<evidence type="ECO:0000256" key="4">
    <source>
        <dbReference type="ARBA" id="ARBA00022692"/>
    </source>
</evidence>
<keyword evidence="11" id="KW-0411">Iron-sulfur</keyword>
<dbReference type="PRINTS" id="PR00406">
    <property type="entry name" value="CYTB5RDTASE"/>
</dbReference>
<evidence type="ECO:0000313" key="15">
    <source>
        <dbReference type="EMBL" id="TDU87273.1"/>
    </source>
</evidence>
<dbReference type="Gene3D" id="3.40.50.80">
    <property type="entry name" value="Nucleotide-binding domain of ferredoxin-NADP reductase (FNR) module"/>
    <property type="match status" value="1"/>
</dbReference>
<evidence type="ECO:0000256" key="7">
    <source>
        <dbReference type="ARBA" id="ARBA00022827"/>
    </source>
</evidence>
<keyword evidence="4 13" id="KW-0812">Transmembrane</keyword>
<keyword evidence="7" id="KW-0274">FAD</keyword>
<evidence type="ECO:0000256" key="2">
    <source>
        <dbReference type="ARBA" id="ARBA00004141"/>
    </source>
</evidence>
<proteinExistence type="predicted"/>
<dbReference type="InterPro" id="IPR017927">
    <property type="entry name" value="FAD-bd_FR_type"/>
</dbReference>
<dbReference type="InterPro" id="IPR039261">
    <property type="entry name" value="FNR_nucleotide-bd"/>
</dbReference>
<dbReference type="GO" id="GO:0016020">
    <property type="term" value="C:membrane"/>
    <property type="evidence" value="ECO:0007669"/>
    <property type="project" value="UniProtKB-SubCell"/>
</dbReference>
<dbReference type="SUPFAM" id="SSF63380">
    <property type="entry name" value="Riboflavin synthase domain-like"/>
    <property type="match status" value="1"/>
</dbReference>
<dbReference type="InterPro" id="IPR017938">
    <property type="entry name" value="Riboflavin_synthase-like_b-brl"/>
</dbReference>
<feature type="domain" description="FAD-binding FR-type" evidence="14">
    <location>
        <begin position="217"/>
        <end position="318"/>
    </location>
</feature>
<keyword evidence="15" id="KW-0223">Dioxygenase</keyword>
<feature type="transmembrane region" description="Helical" evidence="13">
    <location>
        <begin position="128"/>
        <end position="148"/>
    </location>
</feature>
<evidence type="ECO:0000256" key="10">
    <source>
        <dbReference type="ARBA" id="ARBA00023004"/>
    </source>
</evidence>
<evidence type="ECO:0000259" key="14">
    <source>
        <dbReference type="PROSITE" id="PS51384"/>
    </source>
</evidence>
<feature type="transmembrane region" description="Helical" evidence="13">
    <location>
        <begin position="21"/>
        <end position="41"/>
    </location>
</feature>
<dbReference type="EMBL" id="SOCE01000001">
    <property type="protein sequence ID" value="TDU87273.1"/>
    <property type="molecule type" value="Genomic_DNA"/>
</dbReference>
<keyword evidence="3" id="KW-0285">Flavoprotein</keyword>
<accession>A0A4V3FJQ7</accession>
<evidence type="ECO:0000256" key="3">
    <source>
        <dbReference type="ARBA" id="ARBA00022630"/>
    </source>
</evidence>
<keyword evidence="16" id="KW-1185">Reference proteome</keyword>
<dbReference type="Pfam" id="PF08022">
    <property type="entry name" value="FAD_binding_8"/>
    <property type="match status" value="1"/>
</dbReference>
<dbReference type="InterPro" id="IPR013112">
    <property type="entry name" value="FAD-bd_8"/>
</dbReference>
<feature type="transmembrane region" description="Helical" evidence="13">
    <location>
        <begin position="53"/>
        <end position="74"/>
    </location>
</feature>
<evidence type="ECO:0000256" key="9">
    <source>
        <dbReference type="ARBA" id="ARBA00023002"/>
    </source>
</evidence>
<evidence type="ECO:0000256" key="12">
    <source>
        <dbReference type="ARBA" id="ARBA00023136"/>
    </source>
</evidence>
<dbReference type="RefSeq" id="WP_166678481.1">
    <property type="nucleotide sequence ID" value="NZ_SOCE01000001.1"/>
</dbReference>
<name>A0A4V3FJQ7_9ACTN</name>
<feature type="transmembrane region" description="Helical" evidence="13">
    <location>
        <begin position="160"/>
        <end position="179"/>
    </location>
</feature>
<evidence type="ECO:0000256" key="6">
    <source>
        <dbReference type="ARBA" id="ARBA00022723"/>
    </source>
</evidence>
<evidence type="ECO:0000256" key="5">
    <source>
        <dbReference type="ARBA" id="ARBA00022714"/>
    </source>
</evidence>
<comment type="cofactor">
    <cofactor evidence="1">
        <name>FAD</name>
        <dbReference type="ChEBI" id="CHEBI:57692"/>
    </cofactor>
</comment>
<dbReference type="Pfam" id="PF00175">
    <property type="entry name" value="NAD_binding_1"/>
    <property type="match status" value="1"/>
</dbReference>
<keyword evidence="6" id="KW-0479">Metal-binding</keyword>
<keyword evidence="12 13" id="KW-0472">Membrane</keyword>
<dbReference type="PROSITE" id="PS51384">
    <property type="entry name" value="FAD_FR"/>
    <property type="match status" value="1"/>
</dbReference>
<sequence>MGTEMIRRRPVSTHVHGPAARIGWFLLYLEALLVPLFLSWLSLGSHDLSVGEAIALSLGLVAFSALVVAVILPARVSPLIAAFGIETILKIHRSIAKAAVVLVLLHLVAVLIEDRRHFAIFDLAHTTWAARAATCSTLALILMVGLAITRPSRQPRYEGWRLVHNALAWIVLLTAWLHVWWLRHLISKPLLAIWFCTTGLLVAALTVRRWLWLPLRASRRSYLLEQVRHEPGDGVTLTIRADRHAGVPFNAGQFAWLKFGSTAFVFEEHPFSISSTAQRPQVKQFTIKALGDYTELLSGLRPGRRVFLDGPYGGFTIEGYDGSSGFMMIAAGVGITPLLSMLRTLADRRDRRRHWLIIAARTVEELMLRPEIEEVRQRLNLKVVEVISRPGPEWIGEAGRISGELLNRYLPRNPARLNYFLCGPAPMVHAVSHELSARGIPLRRIHTERFGAV</sequence>
<evidence type="ECO:0000256" key="8">
    <source>
        <dbReference type="ARBA" id="ARBA00022989"/>
    </source>
</evidence>
<dbReference type="GO" id="GO:0051213">
    <property type="term" value="F:dioxygenase activity"/>
    <property type="evidence" value="ECO:0007669"/>
    <property type="project" value="UniProtKB-KW"/>
</dbReference>
<dbReference type="AlphaFoldDB" id="A0A4V3FJQ7"/>
<keyword evidence="9" id="KW-0560">Oxidoreductase</keyword>
<dbReference type="InterPro" id="IPR013130">
    <property type="entry name" value="Fe3_Rdtase_TM_dom"/>
</dbReference>
<dbReference type="SUPFAM" id="SSF52343">
    <property type="entry name" value="Ferredoxin reductase-like, C-terminal NADP-linked domain"/>
    <property type="match status" value="1"/>
</dbReference>
<dbReference type="CDD" id="cd06198">
    <property type="entry name" value="FNR_like_3"/>
    <property type="match status" value="1"/>
</dbReference>
<dbReference type="GO" id="GO:0051537">
    <property type="term" value="F:2 iron, 2 sulfur cluster binding"/>
    <property type="evidence" value="ECO:0007669"/>
    <property type="project" value="UniProtKB-KW"/>
</dbReference>
<keyword evidence="10" id="KW-0408">Iron</keyword>
<dbReference type="Gene3D" id="2.40.30.10">
    <property type="entry name" value="Translation factors"/>
    <property type="match status" value="1"/>
</dbReference>
<dbReference type="Pfam" id="PF01794">
    <property type="entry name" value="Ferric_reduct"/>
    <property type="match status" value="1"/>
</dbReference>
<dbReference type="InterPro" id="IPR001709">
    <property type="entry name" value="Flavoprot_Pyr_Nucl_cyt_Rdtase"/>
</dbReference>
<dbReference type="PRINTS" id="PR00371">
    <property type="entry name" value="FPNCR"/>
</dbReference>
<feature type="transmembrane region" description="Helical" evidence="13">
    <location>
        <begin position="95"/>
        <end position="112"/>
    </location>
</feature>
<comment type="caution">
    <text evidence="15">The sequence shown here is derived from an EMBL/GenBank/DDBJ whole genome shotgun (WGS) entry which is preliminary data.</text>
</comment>
<organism evidence="15 16">
    <name type="scientific">Kribbella voronezhensis</name>
    <dbReference type="NCBI Taxonomy" id="2512212"/>
    <lineage>
        <taxon>Bacteria</taxon>
        <taxon>Bacillati</taxon>
        <taxon>Actinomycetota</taxon>
        <taxon>Actinomycetes</taxon>
        <taxon>Propionibacteriales</taxon>
        <taxon>Kribbellaceae</taxon>
        <taxon>Kribbella</taxon>
    </lineage>
</organism>
<comment type="subcellular location">
    <subcellularLocation>
        <location evidence="2">Membrane</location>
        <topology evidence="2">Multi-pass membrane protein</topology>
    </subcellularLocation>
</comment>
<evidence type="ECO:0000256" key="1">
    <source>
        <dbReference type="ARBA" id="ARBA00001974"/>
    </source>
</evidence>
<dbReference type="PANTHER" id="PTHR47354">
    <property type="entry name" value="NADH OXIDOREDUCTASE HCR"/>
    <property type="match status" value="1"/>
</dbReference>
<dbReference type="GO" id="GO:0046872">
    <property type="term" value="F:metal ion binding"/>
    <property type="evidence" value="ECO:0007669"/>
    <property type="project" value="UniProtKB-KW"/>
</dbReference>
<keyword evidence="8 13" id="KW-1133">Transmembrane helix</keyword>
<feature type="transmembrane region" description="Helical" evidence="13">
    <location>
        <begin position="191"/>
        <end position="211"/>
    </location>
</feature>
<protein>
    <submittedName>
        <fullName evidence="15">3-phenylpropionate/trans-cinnamate dioxygenase ferredoxin reductase subunit</fullName>
    </submittedName>
</protein>
<keyword evidence="5" id="KW-0001">2Fe-2S</keyword>
<reference evidence="15 16" key="1">
    <citation type="submission" date="2019-03" db="EMBL/GenBank/DDBJ databases">
        <title>Genomic Encyclopedia of Type Strains, Phase III (KMG-III): the genomes of soil and plant-associated and newly described type strains.</title>
        <authorList>
            <person name="Whitman W."/>
        </authorList>
    </citation>
    <scope>NUCLEOTIDE SEQUENCE [LARGE SCALE GENOMIC DNA]</scope>
    <source>
        <strain evidence="15 16">VKM Ac-2575</strain>
    </source>
</reference>
<evidence type="ECO:0000313" key="16">
    <source>
        <dbReference type="Proteomes" id="UP000295151"/>
    </source>
</evidence>
<gene>
    <name evidence="15" type="ORF">EV138_0791</name>
</gene>
<dbReference type="Proteomes" id="UP000295151">
    <property type="component" value="Unassembled WGS sequence"/>
</dbReference>
<evidence type="ECO:0000256" key="11">
    <source>
        <dbReference type="ARBA" id="ARBA00023014"/>
    </source>
</evidence>
<evidence type="ECO:0000256" key="13">
    <source>
        <dbReference type="SAM" id="Phobius"/>
    </source>
</evidence>
<dbReference type="InterPro" id="IPR050415">
    <property type="entry name" value="MRET"/>
</dbReference>
<dbReference type="PANTHER" id="PTHR47354:SF6">
    <property type="entry name" value="NADH OXIDOREDUCTASE HCR"/>
    <property type="match status" value="1"/>
</dbReference>
<dbReference type="InterPro" id="IPR001433">
    <property type="entry name" value="OxRdtase_FAD/NAD-bd"/>
</dbReference>